<organism evidence="2 3">
    <name type="scientific">Planotetraspora silvatica</name>
    <dbReference type="NCBI Taxonomy" id="234614"/>
    <lineage>
        <taxon>Bacteria</taxon>
        <taxon>Bacillati</taxon>
        <taxon>Actinomycetota</taxon>
        <taxon>Actinomycetes</taxon>
        <taxon>Streptosporangiales</taxon>
        <taxon>Streptosporangiaceae</taxon>
        <taxon>Planotetraspora</taxon>
    </lineage>
</organism>
<gene>
    <name evidence="2" type="ORF">Psi02_21630</name>
</gene>
<dbReference type="RefSeq" id="WP_203973314.1">
    <property type="nucleotide sequence ID" value="NZ_BAAAKY010000032.1"/>
</dbReference>
<sequence length="89" mass="9497">MAGIGAPELVIIALVLVLAGCFIGFVIFVSGRVARARRPFDGSVSHGSFDLATKVRGLKSQGRYEQAVLLVRGETGFGEEEARSFVDRA</sequence>
<dbReference type="Proteomes" id="UP000644610">
    <property type="component" value="Unassembled WGS sequence"/>
</dbReference>
<reference evidence="2" key="1">
    <citation type="submission" date="2021-01" db="EMBL/GenBank/DDBJ databases">
        <title>Whole genome shotgun sequence of Planotetraspora silvatica NBRC 100141.</title>
        <authorList>
            <person name="Komaki H."/>
            <person name="Tamura T."/>
        </authorList>
    </citation>
    <scope>NUCLEOTIDE SEQUENCE</scope>
    <source>
        <strain evidence="2">NBRC 100141</strain>
    </source>
</reference>
<keyword evidence="1" id="KW-0472">Membrane</keyword>
<dbReference type="AlphaFoldDB" id="A0A8J3XLM2"/>
<keyword evidence="1" id="KW-1133">Transmembrane helix</keyword>
<evidence type="ECO:0008006" key="4">
    <source>
        <dbReference type="Google" id="ProtNLM"/>
    </source>
</evidence>
<keyword evidence="3" id="KW-1185">Reference proteome</keyword>
<evidence type="ECO:0000313" key="3">
    <source>
        <dbReference type="Proteomes" id="UP000644610"/>
    </source>
</evidence>
<feature type="transmembrane region" description="Helical" evidence="1">
    <location>
        <begin position="6"/>
        <end position="29"/>
    </location>
</feature>
<evidence type="ECO:0000256" key="1">
    <source>
        <dbReference type="SAM" id="Phobius"/>
    </source>
</evidence>
<accession>A0A8J3XLM2</accession>
<name>A0A8J3XLM2_9ACTN</name>
<keyword evidence="1" id="KW-0812">Transmembrane</keyword>
<evidence type="ECO:0000313" key="2">
    <source>
        <dbReference type="EMBL" id="GII45739.1"/>
    </source>
</evidence>
<proteinExistence type="predicted"/>
<protein>
    <recommendedName>
        <fullName evidence="4">Ribosomal protein L7/L12 C-terminal domain-containing protein</fullName>
    </recommendedName>
</protein>
<comment type="caution">
    <text evidence="2">The sequence shown here is derived from an EMBL/GenBank/DDBJ whole genome shotgun (WGS) entry which is preliminary data.</text>
</comment>
<dbReference type="EMBL" id="BOOQ01000012">
    <property type="protein sequence ID" value="GII45739.1"/>
    <property type="molecule type" value="Genomic_DNA"/>
</dbReference>